<reference evidence="2 3" key="1">
    <citation type="submission" date="2020-06" db="EMBL/GenBank/DDBJ databases">
        <title>Genome sequence of Paramixta manurensis strain PD-1.</title>
        <authorList>
            <person name="Lee C.W."/>
            <person name="Kim J."/>
        </authorList>
    </citation>
    <scope>NUCLEOTIDE SEQUENCE [LARGE SCALE GENOMIC DNA]</scope>
    <source>
        <strain evidence="2 3">PD-1</strain>
    </source>
</reference>
<dbReference type="EMBL" id="CP054212">
    <property type="protein sequence ID" value="QKJ85169.1"/>
    <property type="molecule type" value="Genomic_DNA"/>
</dbReference>
<evidence type="ECO:0000313" key="2">
    <source>
        <dbReference type="EMBL" id="QKJ85169.1"/>
    </source>
</evidence>
<feature type="domain" description="Putative zinc-finger" evidence="1">
    <location>
        <begin position="13"/>
        <end position="35"/>
    </location>
</feature>
<protein>
    <recommendedName>
        <fullName evidence="1">Putative zinc-finger domain-containing protein</fullName>
    </recommendedName>
</protein>
<dbReference type="RefSeq" id="WP_173632287.1">
    <property type="nucleotide sequence ID" value="NZ_CP054212.1"/>
</dbReference>
<sequence length="265" mass="29344">MSRIPFSAPYNDEAIVAWLDGEMSEVEREAFDQHLNSDSALAARTAELMHSNLPWQQAFEPLLDDAPEARMQAKLDTLLQPQPASSVAAKGISRRNLIAASLGFLAVGVLTGRFLLPQNAEVRGEPKVRELIAQYMSLYSTETLADIDATPTAIQRGLNRMHQDLGLSLADQTIQVPGTELKSVRMLRYDSTSIAQIAYLHPDYGPMALCVSRAAGEASSSLNHEVRRGLNLVWWHQKGYQYVLIGHNPPDDLEKSGRLLQQRIA</sequence>
<organism evidence="2 3">
    <name type="scientific">Paramixta manurensis</name>
    <dbReference type="NCBI Taxonomy" id="2740817"/>
    <lineage>
        <taxon>Bacteria</taxon>
        <taxon>Pseudomonadati</taxon>
        <taxon>Pseudomonadota</taxon>
        <taxon>Gammaproteobacteria</taxon>
        <taxon>Enterobacterales</taxon>
        <taxon>Erwiniaceae</taxon>
        <taxon>Paramixta</taxon>
    </lineage>
</organism>
<gene>
    <name evidence="2" type="ORF">PMPD1_0186</name>
</gene>
<dbReference type="InterPro" id="IPR027383">
    <property type="entry name" value="Znf_put"/>
</dbReference>
<accession>A0A6M8U6I3</accession>
<keyword evidence="3" id="KW-1185">Reference proteome</keyword>
<dbReference type="Pfam" id="PF13490">
    <property type="entry name" value="zf-HC2"/>
    <property type="match status" value="1"/>
</dbReference>
<name>A0A6M8U6I3_9GAMM</name>
<dbReference type="AlphaFoldDB" id="A0A6M8U6I3"/>
<evidence type="ECO:0000313" key="3">
    <source>
        <dbReference type="Proteomes" id="UP000505325"/>
    </source>
</evidence>
<proteinExistence type="predicted"/>
<evidence type="ECO:0000259" key="1">
    <source>
        <dbReference type="Pfam" id="PF13490"/>
    </source>
</evidence>
<dbReference type="Proteomes" id="UP000505325">
    <property type="component" value="Chromosome"/>
</dbReference>
<dbReference type="KEGG" id="pmak:PMPD1_0186"/>